<organism evidence="2 3">
    <name type="scientific">Tenacibaculum skagerrakense</name>
    <dbReference type="NCBI Taxonomy" id="186571"/>
    <lineage>
        <taxon>Bacteria</taxon>
        <taxon>Pseudomonadati</taxon>
        <taxon>Bacteroidota</taxon>
        <taxon>Flavobacteriia</taxon>
        <taxon>Flavobacteriales</taxon>
        <taxon>Flavobacteriaceae</taxon>
        <taxon>Tenacibaculum</taxon>
    </lineage>
</organism>
<evidence type="ECO:0000313" key="3">
    <source>
        <dbReference type="Proteomes" id="UP000294564"/>
    </source>
</evidence>
<reference evidence="2 3" key="1">
    <citation type="submission" date="2019-03" db="EMBL/GenBank/DDBJ databases">
        <title>Genomic Encyclopedia of Type Strains, Phase IV (KMG-IV): sequencing the most valuable type-strain genomes for metagenomic binning, comparative biology and taxonomic classification.</title>
        <authorList>
            <person name="Goeker M."/>
        </authorList>
    </citation>
    <scope>NUCLEOTIDE SEQUENCE [LARGE SCALE GENOMIC DNA]</scope>
    <source>
        <strain evidence="2 3">DSM 14836</strain>
    </source>
</reference>
<protein>
    <submittedName>
        <fullName evidence="2">Uncharacterized protein</fullName>
    </submittedName>
</protein>
<keyword evidence="3" id="KW-1185">Reference proteome</keyword>
<comment type="caution">
    <text evidence="2">The sequence shown here is derived from an EMBL/GenBank/DDBJ whole genome shotgun (WGS) entry which is preliminary data.</text>
</comment>
<evidence type="ECO:0000256" key="1">
    <source>
        <dbReference type="SAM" id="MobiDB-lite"/>
    </source>
</evidence>
<dbReference type="AlphaFoldDB" id="A0A4R2NRW7"/>
<gene>
    <name evidence="2" type="ORF">EV195_105104</name>
</gene>
<sequence>MKKSILNVKGVEVISSNNQKKIRGGGSHGSLIDTTPLEPLNPEGPALPNWQWMCYSSGTASYNHIQYFKSETNLSLTDRRYICFKL</sequence>
<dbReference type="RefSeq" id="WP_132794732.1">
    <property type="nucleotide sequence ID" value="NZ_SLXM01000005.1"/>
</dbReference>
<proteinExistence type="predicted"/>
<feature type="region of interest" description="Disordered" evidence="1">
    <location>
        <begin position="19"/>
        <end position="38"/>
    </location>
</feature>
<name>A0A4R2NRW7_9FLAO</name>
<accession>A0A4R2NRW7</accession>
<dbReference type="EMBL" id="SLXM01000005">
    <property type="protein sequence ID" value="TCP24673.1"/>
    <property type="molecule type" value="Genomic_DNA"/>
</dbReference>
<dbReference type="Proteomes" id="UP000294564">
    <property type="component" value="Unassembled WGS sequence"/>
</dbReference>
<evidence type="ECO:0000313" key="2">
    <source>
        <dbReference type="EMBL" id="TCP24673.1"/>
    </source>
</evidence>
<dbReference type="OrthoDB" id="1189683at2"/>